<keyword evidence="6" id="KW-0346">Stress response</keyword>
<dbReference type="Gene3D" id="1.20.120.790">
    <property type="entry name" value="Heat shock protein 90, C-terminal domain"/>
    <property type="match status" value="1"/>
</dbReference>
<comment type="similarity">
    <text evidence="2">Belongs to the heat shock protein 90 family.</text>
</comment>
<dbReference type="GO" id="GO:0016887">
    <property type="term" value="F:ATP hydrolysis activity"/>
    <property type="evidence" value="ECO:0007669"/>
    <property type="project" value="InterPro"/>
</dbReference>
<evidence type="ECO:0000256" key="2">
    <source>
        <dbReference type="ARBA" id="ARBA00008239"/>
    </source>
</evidence>
<accession>A0A0R3VWN2</accession>
<evidence type="ECO:0000256" key="8">
    <source>
        <dbReference type="PIRSR" id="PIRSR002583-1"/>
    </source>
</evidence>
<evidence type="ECO:0000313" key="10">
    <source>
        <dbReference type="Proteomes" id="UP000282613"/>
    </source>
</evidence>
<keyword evidence="10" id="KW-1185">Reference proteome</keyword>
<keyword evidence="7" id="KW-0143">Chaperone</keyword>
<dbReference type="InterPro" id="IPR037196">
    <property type="entry name" value="HSP90_C"/>
</dbReference>
<evidence type="ECO:0000256" key="4">
    <source>
        <dbReference type="ARBA" id="ARBA00022741"/>
    </source>
</evidence>
<evidence type="ECO:0000313" key="9">
    <source>
        <dbReference type="EMBL" id="VDK23738.1"/>
    </source>
</evidence>
<evidence type="ECO:0000256" key="5">
    <source>
        <dbReference type="ARBA" id="ARBA00022840"/>
    </source>
</evidence>
<dbReference type="WBParaSite" id="TASK_0000182601-mRNA-1">
    <property type="protein sequence ID" value="TASK_0000182601-mRNA-1"/>
    <property type="gene ID" value="TASK_0000182601"/>
</dbReference>
<protein>
    <submittedName>
        <fullName evidence="11">Heat shock protein HSP90</fullName>
    </submittedName>
</protein>
<dbReference type="PIRSF" id="PIRSF002583">
    <property type="entry name" value="Hsp90"/>
    <property type="match status" value="1"/>
</dbReference>
<dbReference type="InterPro" id="IPR001404">
    <property type="entry name" value="Hsp90_fam"/>
</dbReference>
<comment type="subcellular location">
    <subcellularLocation>
        <location evidence="1">Cytoplasm</location>
    </subcellularLocation>
</comment>
<feature type="binding site" evidence="8">
    <location>
        <position position="257"/>
    </location>
    <ligand>
        <name>ATP</name>
        <dbReference type="ChEBI" id="CHEBI:30616"/>
    </ligand>
</feature>
<dbReference type="NCBIfam" id="NF003555">
    <property type="entry name" value="PRK05218.1"/>
    <property type="match status" value="1"/>
</dbReference>
<dbReference type="EMBL" id="UYRS01000628">
    <property type="protein sequence ID" value="VDK23738.1"/>
    <property type="molecule type" value="Genomic_DNA"/>
</dbReference>
<sequence length="590" mass="68053">MPGEVATDNSMERNVETFAFQADTFQLMNLIINVFYSKKEIFLRELISNAVSALGRIRCKCHSEPSALDTNPDLEESSLGRGTKVILYIKEDQLDYLKPYVIKEIVHKYLEFAPYPIKLTPGREFIWSVIDYKEWDDDKEIPAEVVLNKTYPLWLLNPEAITCEEYEEFYMWLSSDFQGHLAVMHFSVKEQSVFHTLLFIPRHPPLDYFAQNGRLRNIKLYSRRGFVTEKCRDLIPEYLNFIFGVVDVEDLPLNISRDSVQQDGVMQLIRENLVKKSIKLVEDLAKDPEIYKTFYEHFSKSIKLGVYEDSANRNRLAELLRYHSSKRRDQMTDLKDYVSRMKESQENIYYIIGECLESIADSPFIEELKKRDIEVLYMTDAIDEFVMDGLMEYSGRRLICVSGLDLKLSEDKGRKPLEELIVEFKPTCEKMKEVLGDKVNGVIVSNRLVSSPCCIVTSTLGWSANMQRIQRAQTLEDPNVALSNPVEKYLEINPTDPIILRLMEIILTGSKPIKVFEDVVNMLYNTALLNSGFTLEKPNSHAKVIHRLIRKWLQIAMSETAMEEGKAIASSNTAALLLHGDDDSEMYAID</sequence>
<dbReference type="GO" id="GO:0051082">
    <property type="term" value="F:unfolded protein binding"/>
    <property type="evidence" value="ECO:0007669"/>
    <property type="project" value="InterPro"/>
</dbReference>
<evidence type="ECO:0000313" key="11">
    <source>
        <dbReference type="WBParaSite" id="TASK_0000182601-mRNA-1"/>
    </source>
</evidence>
<keyword evidence="5 8" id="KW-0067">ATP-binding</keyword>
<dbReference type="AlphaFoldDB" id="A0A0R3VWN2"/>
<dbReference type="Gene3D" id="3.40.50.11260">
    <property type="match status" value="1"/>
</dbReference>
<evidence type="ECO:0000256" key="6">
    <source>
        <dbReference type="ARBA" id="ARBA00023016"/>
    </source>
</evidence>
<keyword evidence="4 8" id="KW-0547">Nucleotide-binding</keyword>
<proteinExistence type="inferred from homology"/>
<gene>
    <name evidence="9" type="ORF">TASK_LOCUS1827</name>
</gene>
<evidence type="ECO:0000256" key="3">
    <source>
        <dbReference type="ARBA" id="ARBA00022490"/>
    </source>
</evidence>
<evidence type="ECO:0000256" key="1">
    <source>
        <dbReference type="ARBA" id="ARBA00004496"/>
    </source>
</evidence>
<dbReference type="Gene3D" id="3.30.565.10">
    <property type="entry name" value="Histidine kinase-like ATPase, C-terminal domain"/>
    <property type="match status" value="2"/>
</dbReference>
<dbReference type="FunFam" id="3.40.50.11260:FF:000001">
    <property type="entry name" value="Heat shock protein 90 alpha"/>
    <property type="match status" value="1"/>
</dbReference>
<dbReference type="PRINTS" id="PR00775">
    <property type="entry name" value="HEATSHOCK90"/>
</dbReference>
<keyword evidence="3" id="KW-0963">Cytoplasm</keyword>
<name>A0A0R3VWN2_TAEAS</name>
<dbReference type="InterPro" id="IPR036890">
    <property type="entry name" value="HATPase_C_sf"/>
</dbReference>
<dbReference type="Proteomes" id="UP000282613">
    <property type="component" value="Unassembled WGS sequence"/>
</dbReference>
<dbReference type="OrthoDB" id="5426351at2759"/>
<dbReference type="SUPFAM" id="SSF110942">
    <property type="entry name" value="HSP90 C-terminal domain"/>
    <property type="match status" value="1"/>
</dbReference>
<reference evidence="11" key="1">
    <citation type="submission" date="2017-02" db="UniProtKB">
        <authorList>
            <consortium name="WormBaseParasite"/>
        </authorList>
    </citation>
    <scope>IDENTIFICATION</scope>
</reference>
<dbReference type="InterPro" id="IPR020568">
    <property type="entry name" value="Ribosomal_Su5_D2-typ_SF"/>
</dbReference>
<dbReference type="STRING" id="60517.A0A0R3VWN2"/>
<dbReference type="InterPro" id="IPR020575">
    <property type="entry name" value="Hsp90_N"/>
</dbReference>
<dbReference type="FunFam" id="3.30.230.80:FF:000001">
    <property type="entry name" value="Heat shock protein 90 alpha"/>
    <property type="match status" value="1"/>
</dbReference>
<evidence type="ECO:0000256" key="7">
    <source>
        <dbReference type="ARBA" id="ARBA00023186"/>
    </source>
</evidence>
<reference evidence="9 10" key="2">
    <citation type="submission" date="2018-11" db="EMBL/GenBank/DDBJ databases">
        <authorList>
            <consortium name="Pathogen Informatics"/>
        </authorList>
    </citation>
    <scope>NUCLEOTIDE SEQUENCE [LARGE SCALE GENOMIC DNA]</scope>
</reference>
<dbReference type="SUPFAM" id="SSF55874">
    <property type="entry name" value="ATPase domain of HSP90 chaperone/DNA topoisomerase II/histidine kinase"/>
    <property type="match status" value="1"/>
</dbReference>
<dbReference type="Gene3D" id="3.30.230.80">
    <property type="match status" value="1"/>
</dbReference>
<dbReference type="GO" id="GO:0005737">
    <property type="term" value="C:cytoplasm"/>
    <property type="evidence" value="ECO:0007669"/>
    <property type="project" value="UniProtKB-SubCell"/>
</dbReference>
<dbReference type="SUPFAM" id="SSF54211">
    <property type="entry name" value="Ribosomal protein S5 domain 2-like"/>
    <property type="match status" value="1"/>
</dbReference>
<dbReference type="Pfam" id="PF00183">
    <property type="entry name" value="HSP90"/>
    <property type="match status" value="1"/>
</dbReference>
<feature type="binding site" evidence="8">
    <location>
        <position position="83"/>
    </location>
    <ligand>
        <name>ATP</name>
        <dbReference type="ChEBI" id="CHEBI:30616"/>
    </ligand>
</feature>
<organism evidence="11">
    <name type="scientific">Taenia asiatica</name>
    <name type="common">Asian tapeworm</name>
    <dbReference type="NCBI Taxonomy" id="60517"/>
    <lineage>
        <taxon>Eukaryota</taxon>
        <taxon>Metazoa</taxon>
        <taxon>Spiralia</taxon>
        <taxon>Lophotrochozoa</taxon>
        <taxon>Platyhelminthes</taxon>
        <taxon>Cestoda</taxon>
        <taxon>Eucestoda</taxon>
        <taxon>Cyclophyllidea</taxon>
        <taxon>Taeniidae</taxon>
        <taxon>Taenia</taxon>
    </lineage>
</organism>
<dbReference type="GO" id="GO:0005524">
    <property type="term" value="F:ATP binding"/>
    <property type="evidence" value="ECO:0007669"/>
    <property type="project" value="UniProtKB-KW"/>
</dbReference>
<dbReference type="GO" id="GO:0140662">
    <property type="term" value="F:ATP-dependent protein folding chaperone"/>
    <property type="evidence" value="ECO:0007669"/>
    <property type="project" value="InterPro"/>
</dbReference>
<dbReference type="PANTHER" id="PTHR11528">
    <property type="entry name" value="HEAT SHOCK PROTEIN 90 FAMILY MEMBER"/>
    <property type="match status" value="1"/>
</dbReference>